<proteinExistence type="predicted"/>
<gene>
    <name evidence="2" type="ORF">T11_2586</name>
</gene>
<sequence length="56" mass="6152">MARLSANVASAEHFDIGRCGGSFSSNVQRSSLQQQRKRNVQAHAHTNTQIVSLENL</sequence>
<organism evidence="2 3">
    <name type="scientific">Trichinella zimbabwensis</name>
    <dbReference type="NCBI Taxonomy" id="268475"/>
    <lineage>
        <taxon>Eukaryota</taxon>
        <taxon>Metazoa</taxon>
        <taxon>Ecdysozoa</taxon>
        <taxon>Nematoda</taxon>
        <taxon>Enoplea</taxon>
        <taxon>Dorylaimia</taxon>
        <taxon>Trichinellida</taxon>
        <taxon>Trichinellidae</taxon>
        <taxon>Trichinella</taxon>
    </lineage>
</organism>
<comment type="caution">
    <text evidence="2">The sequence shown here is derived from an EMBL/GenBank/DDBJ whole genome shotgun (WGS) entry which is preliminary data.</text>
</comment>
<accession>A0A0V1I5M4</accession>
<evidence type="ECO:0000313" key="3">
    <source>
        <dbReference type="Proteomes" id="UP000055024"/>
    </source>
</evidence>
<evidence type="ECO:0000313" key="2">
    <source>
        <dbReference type="EMBL" id="KRZ18174.1"/>
    </source>
</evidence>
<feature type="compositionally biased region" description="Polar residues" evidence="1">
    <location>
        <begin position="44"/>
        <end position="56"/>
    </location>
</feature>
<dbReference type="OrthoDB" id="10481265at2759"/>
<dbReference type="AlphaFoldDB" id="A0A0V1I5M4"/>
<feature type="region of interest" description="Disordered" evidence="1">
    <location>
        <begin position="25"/>
        <end position="56"/>
    </location>
</feature>
<dbReference type="EMBL" id="JYDP01000004">
    <property type="protein sequence ID" value="KRZ18174.1"/>
    <property type="molecule type" value="Genomic_DNA"/>
</dbReference>
<evidence type="ECO:0000256" key="1">
    <source>
        <dbReference type="SAM" id="MobiDB-lite"/>
    </source>
</evidence>
<keyword evidence="3" id="KW-1185">Reference proteome</keyword>
<dbReference type="Proteomes" id="UP000055024">
    <property type="component" value="Unassembled WGS sequence"/>
</dbReference>
<reference evidence="2 3" key="1">
    <citation type="submission" date="2015-01" db="EMBL/GenBank/DDBJ databases">
        <title>Evolution of Trichinella species and genotypes.</title>
        <authorList>
            <person name="Korhonen P.K."/>
            <person name="Edoardo P."/>
            <person name="Giuseppe L.R."/>
            <person name="Gasser R.B."/>
        </authorList>
    </citation>
    <scope>NUCLEOTIDE SEQUENCE [LARGE SCALE GENOMIC DNA]</scope>
    <source>
        <strain evidence="2">ISS1029</strain>
    </source>
</reference>
<name>A0A0V1I5M4_9BILA</name>
<protein>
    <submittedName>
        <fullName evidence="2">Uncharacterized protein</fullName>
    </submittedName>
</protein>
<feature type="compositionally biased region" description="Polar residues" evidence="1">
    <location>
        <begin position="25"/>
        <end position="34"/>
    </location>
</feature>